<dbReference type="InterPro" id="IPR001279">
    <property type="entry name" value="Metallo-B-lactamas"/>
</dbReference>
<dbReference type="SUPFAM" id="SSF56281">
    <property type="entry name" value="Metallo-hydrolase/oxidoreductase"/>
    <property type="match status" value="1"/>
</dbReference>
<dbReference type="PANTHER" id="PTHR30619">
    <property type="entry name" value="DNA INTERNALIZATION/COMPETENCE PROTEIN COMEC/REC2"/>
    <property type="match status" value="1"/>
</dbReference>
<organism evidence="2 3">
    <name type="scientific">Agathobaculum hominis</name>
    <dbReference type="NCBI Taxonomy" id="2763014"/>
    <lineage>
        <taxon>Bacteria</taxon>
        <taxon>Bacillati</taxon>
        <taxon>Bacillota</taxon>
        <taxon>Clostridia</taxon>
        <taxon>Eubacteriales</taxon>
        <taxon>Butyricicoccaceae</taxon>
        <taxon>Agathobaculum</taxon>
    </lineage>
</organism>
<dbReference type="EMBL" id="JACOPK010000011">
    <property type="protein sequence ID" value="MBC5696477.1"/>
    <property type="molecule type" value="Genomic_DNA"/>
</dbReference>
<name>A0ABR7GQ86_9FIRM</name>
<accession>A0ABR7GQ86</accession>
<keyword evidence="3" id="KW-1185">Reference proteome</keyword>
<proteinExistence type="predicted"/>
<dbReference type="InterPro" id="IPR036866">
    <property type="entry name" value="RibonucZ/Hydroxyglut_hydro"/>
</dbReference>
<sequence length="282" mass="29569">MKARVRRLLLVLAAAALLLDGGLLLAGRLGAASLPEEDTAYFLDVGEGDCTLLVSGGSTVLVDAGTPEGAPALVRELKSLGVRRLDAVIATHPHADHIGGMEAVLRAFPVRSFYMSAETQSDGLDAALRRRRLTPLVPYDGETLTLKGGASLTFLGPAEDIPADQINDRSLITLFQTGSASVLLMGDAEEPAEQSLLRHHPGLRCDILKVGHHGSDTSSSPAFLSALGAQTAIISCGTDNDYGHPAEQTLTNLTLAGVRDIRMTAESGTVALPLIAYKENAV</sequence>
<reference evidence="2 3" key="1">
    <citation type="submission" date="2020-08" db="EMBL/GenBank/DDBJ databases">
        <title>Genome public.</title>
        <authorList>
            <person name="Liu C."/>
            <person name="Sun Q."/>
        </authorList>
    </citation>
    <scope>NUCLEOTIDE SEQUENCE [LARGE SCALE GENOMIC DNA]</scope>
    <source>
        <strain evidence="2 3">M2</strain>
    </source>
</reference>
<dbReference type="SMART" id="SM00849">
    <property type="entry name" value="Lactamase_B"/>
    <property type="match status" value="1"/>
</dbReference>
<dbReference type="RefSeq" id="WP_186970574.1">
    <property type="nucleotide sequence ID" value="NZ_JACOPK010000011.1"/>
</dbReference>
<dbReference type="CDD" id="cd07731">
    <property type="entry name" value="ComA-like_MBL-fold"/>
    <property type="match status" value="1"/>
</dbReference>
<dbReference type="Pfam" id="PF00753">
    <property type="entry name" value="Lactamase_B"/>
    <property type="match status" value="1"/>
</dbReference>
<dbReference type="Gene3D" id="3.60.15.10">
    <property type="entry name" value="Ribonuclease Z/Hydroxyacylglutathione hydrolase-like"/>
    <property type="match status" value="1"/>
</dbReference>
<evidence type="ECO:0000313" key="2">
    <source>
        <dbReference type="EMBL" id="MBC5696477.1"/>
    </source>
</evidence>
<dbReference type="InterPro" id="IPR052159">
    <property type="entry name" value="Competence_DNA_uptake"/>
</dbReference>
<protein>
    <submittedName>
        <fullName evidence="2">MBL fold metallo-hydrolase</fullName>
    </submittedName>
</protein>
<evidence type="ECO:0000313" key="3">
    <source>
        <dbReference type="Proteomes" id="UP000641741"/>
    </source>
</evidence>
<feature type="domain" description="Metallo-beta-lactamase" evidence="1">
    <location>
        <begin position="47"/>
        <end position="238"/>
    </location>
</feature>
<dbReference type="InterPro" id="IPR035681">
    <property type="entry name" value="ComA-like_MBL"/>
</dbReference>
<dbReference type="Proteomes" id="UP000641741">
    <property type="component" value="Unassembled WGS sequence"/>
</dbReference>
<evidence type="ECO:0000259" key="1">
    <source>
        <dbReference type="SMART" id="SM00849"/>
    </source>
</evidence>
<dbReference type="PANTHER" id="PTHR30619:SF1">
    <property type="entry name" value="RECOMBINATION PROTEIN 2"/>
    <property type="match status" value="1"/>
</dbReference>
<gene>
    <name evidence="2" type="ORF">H8S02_11070</name>
</gene>
<comment type="caution">
    <text evidence="2">The sequence shown here is derived from an EMBL/GenBank/DDBJ whole genome shotgun (WGS) entry which is preliminary data.</text>
</comment>